<evidence type="ECO:0000256" key="10">
    <source>
        <dbReference type="ARBA" id="ARBA00022989"/>
    </source>
</evidence>
<dbReference type="GeneID" id="14494245"/>
<feature type="transmembrane region" description="Helical" evidence="16">
    <location>
        <begin position="224"/>
        <end position="242"/>
    </location>
</feature>
<evidence type="ECO:0000259" key="17">
    <source>
        <dbReference type="PROSITE" id="PS50919"/>
    </source>
</evidence>
<dbReference type="KEGG" id="tbl:TBLA_0B09470"/>
<keyword evidence="5" id="KW-0328">Glycosyltransferase</keyword>
<protein>
    <recommendedName>
        <fullName evidence="4">dolichyl-phosphate-mannose--protein mannosyltransferase</fullName>
        <ecNumber evidence="4">2.4.1.109</ecNumber>
    </recommendedName>
</protein>
<dbReference type="InterPro" id="IPR027005">
    <property type="entry name" value="PMT-like"/>
</dbReference>
<evidence type="ECO:0000256" key="14">
    <source>
        <dbReference type="ARBA" id="ARBA00045102"/>
    </source>
</evidence>
<dbReference type="Proteomes" id="UP000002866">
    <property type="component" value="Chromosome 2"/>
</dbReference>
<keyword evidence="10 16" id="KW-1133">Transmembrane helix</keyword>
<feature type="compositionally biased region" description="Acidic residues" evidence="15">
    <location>
        <begin position="840"/>
        <end position="851"/>
    </location>
</feature>
<dbReference type="eggNOG" id="KOG3359">
    <property type="taxonomic scope" value="Eukaryota"/>
</dbReference>
<keyword evidence="11 16" id="KW-0472">Membrane</keyword>
<accession>I2H062</accession>
<evidence type="ECO:0000313" key="18">
    <source>
        <dbReference type="EMBL" id="CCH59764.1"/>
    </source>
</evidence>
<dbReference type="Pfam" id="PF16192">
    <property type="entry name" value="PMT_4TMC"/>
    <property type="match status" value="1"/>
</dbReference>
<feature type="transmembrane region" description="Helical" evidence="16">
    <location>
        <begin position="687"/>
        <end position="711"/>
    </location>
</feature>
<comment type="similarity">
    <text evidence="3">Belongs to the glycosyltransferase 39 family.</text>
</comment>
<feature type="transmembrane region" description="Helical" evidence="16">
    <location>
        <begin position="339"/>
        <end position="356"/>
    </location>
</feature>
<evidence type="ECO:0000256" key="8">
    <source>
        <dbReference type="ARBA" id="ARBA00022737"/>
    </source>
</evidence>
<evidence type="ECO:0000256" key="16">
    <source>
        <dbReference type="SAM" id="Phobius"/>
    </source>
</evidence>
<keyword evidence="19" id="KW-1185">Reference proteome</keyword>
<keyword evidence="8" id="KW-0677">Repeat</keyword>
<dbReference type="STRING" id="1071380.I2H062"/>
<feature type="compositionally biased region" description="Pro residues" evidence="15">
    <location>
        <begin position="1"/>
        <end position="10"/>
    </location>
</feature>
<evidence type="ECO:0000256" key="15">
    <source>
        <dbReference type="SAM" id="MobiDB-lite"/>
    </source>
</evidence>
<evidence type="ECO:0000313" key="19">
    <source>
        <dbReference type="Proteomes" id="UP000002866"/>
    </source>
</evidence>
<dbReference type="PANTHER" id="PTHR10050:SF50">
    <property type="entry name" value="DOLICHYL-PHOSPHATE-MANNOSE--PROTEIN MANNOSYLTRANSFERASE 1-RELATED"/>
    <property type="match status" value="1"/>
</dbReference>
<dbReference type="OMA" id="DENNWWR"/>
<dbReference type="EMBL" id="HE806317">
    <property type="protein sequence ID" value="CCH59764.1"/>
    <property type="molecule type" value="Genomic_DNA"/>
</dbReference>
<evidence type="ECO:0000256" key="4">
    <source>
        <dbReference type="ARBA" id="ARBA00012839"/>
    </source>
</evidence>
<keyword evidence="12" id="KW-0325">Glycoprotein</keyword>
<dbReference type="GO" id="GO:0004169">
    <property type="term" value="F:dolichyl-phosphate-mannose-protein mannosyltransferase activity"/>
    <property type="evidence" value="ECO:0007669"/>
    <property type="project" value="UniProtKB-EC"/>
</dbReference>
<dbReference type="OrthoDB" id="292747at2759"/>
<feature type="domain" description="MIR" evidence="17">
    <location>
        <begin position="451"/>
        <end position="511"/>
    </location>
</feature>
<comment type="subcellular location">
    <subcellularLocation>
        <location evidence="1">Endoplasmic reticulum membrane</location>
        <topology evidence="1">Multi-pass membrane protein</topology>
    </subcellularLocation>
</comment>
<evidence type="ECO:0000256" key="9">
    <source>
        <dbReference type="ARBA" id="ARBA00022824"/>
    </source>
</evidence>
<evidence type="ECO:0000256" key="3">
    <source>
        <dbReference type="ARBA" id="ARBA00007222"/>
    </source>
</evidence>
<feature type="transmembrane region" description="Helical" evidence="16">
    <location>
        <begin position="749"/>
        <end position="765"/>
    </location>
</feature>
<feature type="compositionally biased region" description="Pro residues" evidence="15">
    <location>
        <begin position="896"/>
        <end position="913"/>
    </location>
</feature>
<feature type="region of interest" description="Disordered" evidence="15">
    <location>
        <begin position="879"/>
        <end position="942"/>
    </location>
</feature>
<dbReference type="UniPathway" id="UPA00378"/>
<organism evidence="18 19">
    <name type="scientific">Henningerozyma blattae (strain ATCC 34711 / CBS 6284 / DSM 70876 / NBRC 10599 / NRRL Y-10934 / UCD 77-7)</name>
    <name type="common">Yeast</name>
    <name type="synonym">Tetrapisispora blattae</name>
    <dbReference type="NCBI Taxonomy" id="1071380"/>
    <lineage>
        <taxon>Eukaryota</taxon>
        <taxon>Fungi</taxon>
        <taxon>Dikarya</taxon>
        <taxon>Ascomycota</taxon>
        <taxon>Saccharomycotina</taxon>
        <taxon>Saccharomycetes</taxon>
        <taxon>Saccharomycetales</taxon>
        <taxon>Saccharomycetaceae</taxon>
        <taxon>Henningerozyma</taxon>
    </lineage>
</organism>
<comment type="catalytic activity">
    <reaction evidence="13">
        <text>a di-trans,poly-cis-dolichyl beta-D-mannosyl phosphate + L-threonyl-[protein] = 3-O-(alpha-D-mannosyl)-L-threonyl-[protein] + a di-trans,poly-cis-dolichyl phosphate + H(+)</text>
        <dbReference type="Rhea" id="RHEA:53396"/>
        <dbReference type="Rhea" id="RHEA-COMP:11060"/>
        <dbReference type="Rhea" id="RHEA-COMP:13547"/>
        <dbReference type="Rhea" id="RHEA-COMP:19498"/>
        <dbReference type="Rhea" id="RHEA-COMP:19501"/>
        <dbReference type="ChEBI" id="CHEBI:15378"/>
        <dbReference type="ChEBI" id="CHEBI:30013"/>
        <dbReference type="ChEBI" id="CHEBI:57683"/>
        <dbReference type="ChEBI" id="CHEBI:58211"/>
        <dbReference type="ChEBI" id="CHEBI:137323"/>
        <dbReference type="EC" id="2.4.1.109"/>
    </reaction>
</comment>
<evidence type="ECO:0000256" key="12">
    <source>
        <dbReference type="ARBA" id="ARBA00023180"/>
    </source>
</evidence>
<comment type="pathway">
    <text evidence="2">Protein modification; protein glycosylation.</text>
</comment>
<dbReference type="HOGENOM" id="CLU_008438_2_0_1"/>
<dbReference type="Pfam" id="PF02366">
    <property type="entry name" value="PMT"/>
    <property type="match status" value="1"/>
</dbReference>
<dbReference type="EC" id="2.4.1.109" evidence="4"/>
<dbReference type="AlphaFoldDB" id="I2H062"/>
<evidence type="ECO:0000256" key="6">
    <source>
        <dbReference type="ARBA" id="ARBA00022679"/>
    </source>
</evidence>
<dbReference type="InParanoid" id="I2H062"/>
<feature type="transmembrane region" description="Helical" evidence="16">
    <location>
        <begin position="652"/>
        <end position="675"/>
    </location>
</feature>
<evidence type="ECO:0000256" key="11">
    <source>
        <dbReference type="ARBA" id="ARBA00023136"/>
    </source>
</evidence>
<feature type="domain" description="MIR" evidence="17">
    <location>
        <begin position="519"/>
        <end position="577"/>
    </location>
</feature>
<dbReference type="RefSeq" id="XP_004179283.1">
    <property type="nucleotide sequence ID" value="XM_004179235.1"/>
</dbReference>
<dbReference type="GO" id="GO:0005789">
    <property type="term" value="C:endoplasmic reticulum membrane"/>
    <property type="evidence" value="ECO:0007669"/>
    <property type="project" value="UniProtKB-SubCell"/>
</dbReference>
<dbReference type="InterPro" id="IPR032421">
    <property type="entry name" value="PMT_4TMC"/>
</dbReference>
<dbReference type="InterPro" id="IPR003342">
    <property type="entry name" value="ArnT-like_N"/>
</dbReference>
<feature type="region of interest" description="Disordered" evidence="15">
    <location>
        <begin position="1"/>
        <end position="58"/>
    </location>
</feature>
<feature type="domain" description="MIR" evidence="17">
    <location>
        <begin position="387"/>
        <end position="441"/>
    </location>
</feature>
<dbReference type="InterPro" id="IPR016093">
    <property type="entry name" value="MIR_motif"/>
</dbReference>
<dbReference type="PROSITE" id="PS50919">
    <property type="entry name" value="MIR"/>
    <property type="match status" value="3"/>
</dbReference>
<feature type="region of interest" description="Disordered" evidence="15">
    <location>
        <begin position="829"/>
        <end position="860"/>
    </location>
</feature>
<feature type="transmembrane region" description="Helical" evidence="16">
    <location>
        <begin position="302"/>
        <end position="319"/>
    </location>
</feature>
<keyword evidence="6" id="KW-0808">Transferase</keyword>
<evidence type="ECO:0000256" key="13">
    <source>
        <dbReference type="ARBA" id="ARBA00045085"/>
    </source>
</evidence>
<gene>
    <name evidence="18" type="primary">TBLA0B09470</name>
    <name evidence="18" type="ORF">TBLA_0B09470</name>
</gene>
<dbReference type="SUPFAM" id="SSF82109">
    <property type="entry name" value="MIR domain"/>
    <property type="match status" value="1"/>
</dbReference>
<proteinExistence type="inferred from homology"/>
<dbReference type="CDD" id="cd23283">
    <property type="entry name" value="beta-trefoil_MIR_PMT1-like"/>
    <property type="match status" value="1"/>
</dbReference>
<feature type="transmembrane region" description="Helical" evidence="16">
    <location>
        <begin position="723"/>
        <end position="742"/>
    </location>
</feature>
<feature type="compositionally biased region" description="Basic and acidic residues" evidence="15">
    <location>
        <begin position="925"/>
        <end position="942"/>
    </location>
</feature>
<evidence type="ECO:0000256" key="1">
    <source>
        <dbReference type="ARBA" id="ARBA00004477"/>
    </source>
</evidence>
<evidence type="ECO:0000256" key="2">
    <source>
        <dbReference type="ARBA" id="ARBA00004922"/>
    </source>
</evidence>
<name>I2H062_HENB6</name>
<feature type="transmembrane region" description="Helical" evidence="16">
    <location>
        <begin position="248"/>
        <end position="267"/>
    </location>
</feature>
<keyword evidence="7 16" id="KW-0812">Transmembrane</keyword>
<dbReference type="Gene3D" id="2.80.10.50">
    <property type="match status" value="1"/>
</dbReference>
<evidence type="ECO:0000256" key="5">
    <source>
        <dbReference type="ARBA" id="ARBA00022676"/>
    </source>
</evidence>
<dbReference type="PANTHER" id="PTHR10050">
    <property type="entry name" value="DOLICHYL-PHOSPHATE-MANNOSE--PROTEIN MANNOSYLTRANSFERASE"/>
    <property type="match status" value="1"/>
</dbReference>
<evidence type="ECO:0000256" key="7">
    <source>
        <dbReference type="ARBA" id="ARBA00022692"/>
    </source>
</evidence>
<comment type="catalytic activity">
    <reaction evidence="14">
        <text>a di-trans,poly-cis-dolichyl beta-D-mannosyl phosphate + L-seryl-[protein] = 3-O-(alpha-D-mannosyl)-L-seryl-[protein] + a di-trans,poly-cis-dolichyl phosphate + H(+)</text>
        <dbReference type="Rhea" id="RHEA:17377"/>
        <dbReference type="Rhea" id="RHEA-COMP:9863"/>
        <dbReference type="Rhea" id="RHEA-COMP:13546"/>
        <dbReference type="Rhea" id="RHEA-COMP:19498"/>
        <dbReference type="Rhea" id="RHEA-COMP:19501"/>
        <dbReference type="ChEBI" id="CHEBI:15378"/>
        <dbReference type="ChEBI" id="CHEBI:29999"/>
        <dbReference type="ChEBI" id="CHEBI:57683"/>
        <dbReference type="ChEBI" id="CHEBI:58211"/>
        <dbReference type="ChEBI" id="CHEBI:137321"/>
        <dbReference type="EC" id="2.4.1.109"/>
    </reaction>
</comment>
<dbReference type="Pfam" id="PF02815">
    <property type="entry name" value="MIR"/>
    <property type="match status" value="1"/>
</dbReference>
<reference evidence="18 19" key="1">
    <citation type="journal article" date="2011" name="Proc. Natl. Acad. Sci. U.S.A.">
        <title>Evolutionary erosion of yeast sex chromosomes by mating-type switching accidents.</title>
        <authorList>
            <person name="Gordon J.L."/>
            <person name="Armisen D."/>
            <person name="Proux-Wera E."/>
            <person name="Oheigeartaigh S.S."/>
            <person name="Byrne K.P."/>
            <person name="Wolfe K.H."/>
        </authorList>
    </citation>
    <scope>NUCLEOTIDE SEQUENCE [LARGE SCALE GENOMIC DNA]</scope>
    <source>
        <strain evidence="19">ATCC 34711 / CBS 6284 / DSM 70876 / NBRC 10599 / NRRL Y-10934 / UCD 77-7</strain>
    </source>
</reference>
<dbReference type="SMART" id="SM00472">
    <property type="entry name" value="MIR"/>
    <property type="match status" value="3"/>
</dbReference>
<keyword evidence="9" id="KW-0256">Endoplasmic reticulum</keyword>
<sequence>MSLPPSPPSPRANADTIADVREDALSIEKPLPSLTEKPSHAAGVSSVSKSSEKNGAESFVSTEKSAKFAKDTADRSLAANESLVTPAVLAPGPFRRYLVTTPLLHITLTPLERWAVPILTLVTLIVRCWSLTQPPSVVFDEVHFGKFAAKYVRHVFFFDVHPPLAKLLFAGISWFAGSDGRFEFDAIGTEFPTGVPYVAMRLLSSLMGVGTVLAMYYTLRASGVQVLVALLMSACLAVENAFATISRYILLDSPLVFFIALATLFFTRYQLYEPLSLQGLFNLLLSGLFLGCAASSKWVGFFTVAWVGCLSLIRVWLFLGDLRRSTTSLCRIIASKLSLLLLIPFSIYCISFYIHFQQLTQYDIGATIFSPELRSTLHGNPVPEKVLLDVGLGSEVTLRHVGTDGGYLHSHPEPYPEGSGQQQITLYGHSDPNNKWLIEDPEIPFGRPASFRNLTDGSRIRFLHSMTQRRLHSHDHKCPVSTYSDWQKEVSAYGNPGFNGDPNDDWIVEIDKEHSEPGEAQIRVQAMRTKFRLRHALMSCYLFSHDVKLPEWGHGQQEVTCAYMGKPDLLLWQVEDNERIDDDVAVAQTISYKTPSFWQKFVEVNRVMYSSNNKLTGSHPYQSQPQDWPFLKRGISYWGRPYKQIYFMGNAVVWWSTTFSLVAFIMIALLELIMWQLNYRVLQDPEIINFFIQSFEFALGYALHYVPFFFMGRQLYLHHYLPAYYYGILVLSHMLNILVTYVFRNKKNVAYVILFVYITCTLKFYQTYKPLSSGELWTKSQCEKSRLLQGWDYHCFNYLDSMEDYSSLPSEVFETEIVAPYVSNQFTFNEPDEPLALPEDNYDNTDDADEEDFKRQQQLLQQQFQQQQQQLQQQFQQQQQELQRRYNQRGAQGQYAPPPGVHNPGANAPPPNVAPGSYVKPPNQKQEERKQKMEERKRERVQREYKKFAEKIGTATDAERNKNLNVDEKLKQVDEILERAQGHAKFVDQDGNEIPENMVKQLLQNSGGYIIGSTKRVVGPRQT</sequence>
<dbReference type="InterPro" id="IPR036300">
    <property type="entry name" value="MIR_dom_sf"/>
</dbReference>